<reference evidence="3 4" key="1">
    <citation type="submission" date="2023-02" db="EMBL/GenBank/DDBJ databases">
        <title>Pseudomonas chrutzelriedensis sp. nov., a potently antifungal strain isolated from moss.</title>
        <authorList>
            <person name="Schnyder A."/>
            <person name="Kalawong R."/>
            <person name="Eberl L."/>
            <person name="Agnoli K."/>
        </authorList>
    </citation>
    <scope>NUCLEOTIDE SEQUENCE [LARGE SCALE GENOMIC DNA]</scope>
    <source>
        <strain evidence="3 4">681</strain>
    </source>
</reference>
<dbReference type="Pfam" id="PF20178">
    <property type="entry name" value="ToxA_N"/>
    <property type="match status" value="1"/>
</dbReference>
<evidence type="ECO:0000259" key="2">
    <source>
        <dbReference type="Pfam" id="PF20178"/>
    </source>
</evidence>
<dbReference type="RefSeq" id="WP_282316086.1">
    <property type="nucleotide sequence ID" value="NZ_JARBWL010000002.1"/>
</dbReference>
<accession>A0ABT6QPL7</accession>
<sequence length="1535" mass="170443">MTQTSTPNPQNPSKLLQEKSNLIIQTSEGPSLDVTAAELLRSTLKQQYPELNIDPDRTLLVTPQWKQTREQFIGFDPKIESLTETLLSQSQSGQIANFTEGEHFLTPAPLTIPPIQLAVSIEEIADILNDYAPLLYVEFQQRQLDYWNESLVDKPRWHVLSDTLKKALNLEQVNGWTADQCAVARAVCAHPDKTERAKATTTIPGIQACLIDIDYNESDNTGHFLLGGAIVLKATHNQQDMLLLYSIEGGYEAFDSMDKLGASLPGRMNMENTGASLQWRLFEPDGDIFDYLAWALVAGQIESLSALTSSRSTSTNQIFSPASTGNAGRFSAEEKERIKQLKDAVPEWLSNASATDLQDYGHYLSNQGKLRNGSALNDIELITPYAQEQMRNAIVADRRVNHGNDAVGLPLDELQITITNSMTAGAFTLPNPQGIYVESLGKFGLQNVAPYKAELKFKNNQACPEWLTVAYLNKMAEQVDIGKTYPAQLKKKLIDDEDQALLQQQRYVSLLPDLLKLKALECKLQKEARIDDVGYQYVCELMDVAQGQPRKAPLDIVIRPLSFVPRYRLLSGGDTVANMFIIGPRTPHNGPCLLYRPALEDPLIQFASFQNMIYAMHQPGELRDSVLAWLPTPALSFEYSQYVFPVGLPSPWLVTASGIELLLNLGLSGPISLGTEEITDDILATLFTSNAQTLVEQADRQSLSNGERRWELLRDSGWAIFSVASTFLTGPVGTAAWVWQSIEQLQQGLEAHERGDSLVEWTSLGDVLMTLGMILIHQAGRRISADIERLRGEPKQWPSSVTTVRPLLEPVATTMTLDTTALSGELPAAHATVLEAGESVPRRTPTALGVYLDSVKVSAPNLTNKELITLNDKPPHLYQLNEKNYAKVANRWFQVLINDDEQVQIVNPKNPARSGPLLTHDQKGNWYVDTRLRLRGGGLRSRLSALRLEKEQRKATLHAKLKAFKSQENAIAVEVAQLRENMMNATGDNFKTQTALFTDKLEARVESYQQAIEQLNEWRALGGTTGYSYDLLRLTTQMEKHLTLWFAVKSQEYSTAILTLLSNDAINTGLPVGDNLQSIENTVALSQAISERLVLARSAMTGLNVLGRAARESIQTIQKILPTYSPLDYKANEIGMAYELCVQEQAGAQMPQARKAVADIVIGAAEASQELTDILLESTKGQTTQQRITAATRILDVFADALQRIDNLPTQYPNMTKPQALARLQALIKEFQEAGQAMLYDLLPEGEQPVAPDRSTSPVAGPSRPQAKVTKTRPREPAPSDEQKTDAPAFKKLIPKTETPGKPVRNDLDVISDGLELNLELEPFITRISKDAERANSIPADRQHEFDSQALKYEEEAAAVDTAIANIRAANGTLPPVATLSAELRSAAVRLRTTGISVRASMLKKRKPRLEYLQWLHENAQVKLTRNREGRIKTKGKGDYFQEYKILDITRNDQPLWLAHFHYDTANSPAAEPTVAHLKIADTYLDTLDLELKGQLLDLEPRDYVVRRITDPATRSLFLALEPRNPASLSKPDAT</sequence>
<evidence type="ECO:0000313" key="4">
    <source>
        <dbReference type="Proteomes" id="UP001159100"/>
    </source>
</evidence>
<evidence type="ECO:0000313" key="3">
    <source>
        <dbReference type="EMBL" id="MDI2592841.1"/>
    </source>
</evidence>
<gene>
    <name evidence="3" type="ORF">POF45_15610</name>
</gene>
<proteinExistence type="predicted"/>
<protein>
    <recommendedName>
        <fullName evidence="2">Dermonecrotic toxin N-terminal domain-containing protein</fullName>
    </recommendedName>
</protein>
<feature type="compositionally biased region" description="Basic and acidic residues" evidence="1">
    <location>
        <begin position="1273"/>
        <end position="1285"/>
    </location>
</feature>
<dbReference type="EMBL" id="JARBWL010000002">
    <property type="protein sequence ID" value="MDI2592841.1"/>
    <property type="molecule type" value="Genomic_DNA"/>
</dbReference>
<comment type="caution">
    <text evidence="3">The sequence shown here is derived from an EMBL/GenBank/DDBJ whole genome shotgun (WGS) entry which is preliminary data.</text>
</comment>
<dbReference type="Proteomes" id="UP001159100">
    <property type="component" value="Unassembled WGS sequence"/>
</dbReference>
<name>A0ABT6QPL7_9PSED</name>
<feature type="region of interest" description="Disordered" evidence="1">
    <location>
        <begin position="1246"/>
        <end position="1305"/>
    </location>
</feature>
<keyword evidence="4" id="KW-1185">Reference proteome</keyword>
<organism evidence="3 4">
    <name type="scientific">Pseudomonas fungipugnans</name>
    <dbReference type="NCBI Taxonomy" id="3024217"/>
    <lineage>
        <taxon>Bacteria</taxon>
        <taxon>Pseudomonadati</taxon>
        <taxon>Pseudomonadota</taxon>
        <taxon>Gammaproteobacteria</taxon>
        <taxon>Pseudomonadales</taxon>
        <taxon>Pseudomonadaceae</taxon>
        <taxon>Pseudomonas</taxon>
    </lineage>
</organism>
<evidence type="ECO:0000256" key="1">
    <source>
        <dbReference type="SAM" id="MobiDB-lite"/>
    </source>
</evidence>
<dbReference type="InterPro" id="IPR046673">
    <property type="entry name" value="ToxA_N"/>
</dbReference>
<feature type="domain" description="Dermonecrotic toxin N-terminal" evidence="2">
    <location>
        <begin position="467"/>
        <end position="612"/>
    </location>
</feature>